<dbReference type="GO" id="GO:0006511">
    <property type="term" value="P:ubiquitin-dependent protein catabolic process"/>
    <property type="evidence" value="ECO:0007669"/>
    <property type="project" value="InterPro"/>
</dbReference>
<dbReference type="InterPro" id="IPR016563">
    <property type="entry name" value="Npl4"/>
</dbReference>
<keyword evidence="4" id="KW-1185">Reference proteome</keyword>
<dbReference type="GO" id="GO:0005634">
    <property type="term" value="C:nucleus"/>
    <property type="evidence" value="ECO:0007669"/>
    <property type="project" value="TreeGrafter"/>
</dbReference>
<dbReference type="InterPro" id="IPR007717">
    <property type="entry name" value="NPL4_C"/>
</dbReference>
<dbReference type="PANTHER" id="PTHR12710:SF0">
    <property type="entry name" value="NUCLEAR PROTEIN LOCALIZATION PROTEIN 4 HOMOLOG"/>
    <property type="match status" value="1"/>
</dbReference>
<dbReference type="Proteomes" id="UP000054248">
    <property type="component" value="Unassembled WGS sequence"/>
</dbReference>
<dbReference type="EMBL" id="KN822979">
    <property type="protein sequence ID" value="KIO29751.1"/>
    <property type="molecule type" value="Genomic_DNA"/>
</dbReference>
<accession>A0A0C3QNQ2</accession>
<name>A0A0C3QNQ2_9AGAM</name>
<evidence type="ECO:0000256" key="1">
    <source>
        <dbReference type="SAM" id="MobiDB-lite"/>
    </source>
</evidence>
<dbReference type="PANTHER" id="PTHR12710">
    <property type="entry name" value="NUCLEAR PROTEIN LOCALIZATION 4"/>
    <property type="match status" value="1"/>
</dbReference>
<proteinExistence type="predicted"/>
<evidence type="ECO:0000313" key="4">
    <source>
        <dbReference type="Proteomes" id="UP000054248"/>
    </source>
</evidence>
<dbReference type="GO" id="GO:0031625">
    <property type="term" value="F:ubiquitin protein ligase binding"/>
    <property type="evidence" value="ECO:0007669"/>
    <property type="project" value="TreeGrafter"/>
</dbReference>
<feature type="domain" description="Nuclear pore localisation protein NPL4 C-terminal" evidence="2">
    <location>
        <begin position="48"/>
        <end position="326"/>
    </location>
</feature>
<dbReference type="GO" id="GO:0043130">
    <property type="term" value="F:ubiquitin binding"/>
    <property type="evidence" value="ECO:0007669"/>
    <property type="project" value="TreeGrafter"/>
</dbReference>
<evidence type="ECO:0000313" key="3">
    <source>
        <dbReference type="EMBL" id="KIO29751.1"/>
    </source>
</evidence>
<reference evidence="3 4" key="1">
    <citation type="submission" date="2014-04" db="EMBL/GenBank/DDBJ databases">
        <authorList>
            <consortium name="DOE Joint Genome Institute"/>
            <person name="Kuo A."/>
            <person name="Girlanda M."/>
            <person name="Perotto S."/>
            <person name="Kohler A."/>
            <person name="Nagy L.G."/>
            <person name="Floudas D."/>
            <person name="Copeland A."/>
            <person name="Barry K.W."/>
            <person name="Cichocki N."/>
            <person name="Veneault-Fourrey C."/>
            <person name="LaButti K."/>
            <person name="Lindquist E.A."/>
            <person name="Lipzen A."/>
            <person name="Lundell T."/>
            <person name="Morin E."/>
            <person name="Murat C."/>
            <person name="Sun H."/>
            <person name="Tunlid A."/>
            <person name="Henrissat B."/>
            <person name="Grigoriev I.V."/>
            <person name="Hibbett D.S."/>
            <person name="Martin F."/>
            <person name="Nordberg H.P."/>
            <person name="Cantor M.N."/>
            <person name="Hua S.X."/>
        </authorList>
    </citation>
    <scope>NUCLEOTIDE SEQUENCE [LARGE SCALE GENOMIC DNA]</scope>
    <source>
        <strain evidence="3 4">MUT 4182</strain>
    </source>
</reference>
<sequence length="370" mass="40827">MVAHLDFSSPELINRFLGSWRATGSQRFGWLVGHYEPYGEVPMGIKAILPWDDEKRIEELARDAKGRQIVGYIFTDLTPEAEDRSKSVCKRHANPFYLSSLEALFAARLQLNHPTATKSSRTGLFSSRLVTVLSGTPDGAIDVQAYMVSEQACAMVDADMVEASVDPGIVRVKEEEEGRYVPDVFYRFKNEYGIEVKQSAKPCFPVEYLIVTSRLPDASPAFLSTSLSIENRPRIEEQYVSSIIADLGRLKAGEVTLGQGGARTKEVLRNLSDWHLLAYLGTVGLLGTDDLKVLVKTVTSPNIDDPKVFDPLLLTDGWQTLMTIVQESQPARKRPTQPTPPVGGASKVCPHRTYKNPPGSADCEVCGLPL</sequence>
<protein>
    <recommendedName>
        <fullName evidence="2">Nuclear pore localisation protein NPL4 C-terminal domain-containing protein</fullName>
    </recommendedName>
</protein>
<dbReference type="CDD" id="cd08061">
    <property type="entry name" value="MPN_NPL4"/>
    <property type="match status" value="1"/>
</dbReference>
<reference evidence="4" key="2">
    <citation type="submission" date="2015-01" db="EMBL/GenBank/DDBJ databases">
        <title>Evolutionary Origins and Diversification of the Mycorrhizal Mutualists.</title>
        <authorList>
            <consortium name="DOE Joint Genome Institute"/>
            <consortium name="Mycorrhizal Genomics Consortium"/>
            <person name="Kohler A."/>
            <person name="Kuo A."/>
            <person name="Nagy L.G."/>
            <person name="Floudas D."/>
            <person name="Copeland A."/>
            <person name="Barry K.W."/>
            <person name="Cichocki N."/>
            <person name="Veneault-Fourrey C."/>
            <person name="LaButti K."/>
            <person name="Lindquist E.A."/>
            <person name="Lipzen A."/>
            <person name="Lundell T."/>
            <person name="Morin E."/>
            <person name="Murat C."/>
            <person name="Riley R."/>
            <person name="Ohm R."/>
            <person name="Sun H."/>
            <person name="Tunlid A."/>
            <person name="Henrissat B."/>
            <person name="Grigoriev I.V."/>
            <person name="Hibbett D.S."/>
            <person name="Martin F."/>
        </authorList>
    </citation>
    <scope>NUCLEOTIDE SEQUENCE [LARGE SCALE GENOMIC DNA]</scope>
    <source>
        <strain evidence="4">MUT 4182</strain>
    </source>
</reference>
<dbReference type="HOGENOM" id="CLU_839860_0_0_1"/>
<evidence type="ECO:0000259" key="2">
    <source>
        <dbReference type="Pfam" id="PF05021"/>
    </source>
</evidence>
<dbReference type="AlphaFoldDB" id="A0A0C3QNQ2"/>
<dbReference type="Pfam" id="PF05021">
    <property type="entry name" value="NPL4"/>
    <property type="match status" value="1"/>
</dbReference>
<dbReference type="STRING" id="1051891.A0A0C3QNQ2"/>
<gene>
    <name evidence="3" type="ORF">M407DRAFT_242506</name>
</gene>
<organism evidence="3 4">
    <name type="scientific">Tulasnella calospora MUT 4182</name>
    <dbReference type="NCBI Taxonomy" id="1051891"/>
    <lineage>
        <taxon>Eukaryota</taxon>
        <taxon>Fungi</taxon>
        <taxon>Dikarya</taxon>
        <taxon>Basidiomycota</taxon>
        <taxon>Agaricomycotina</taxon>
        <taxon>Agaricomycetes</taxon>
        <taxon>Cantharellales</taxon>
        <taxon>Tulasnellaceae</taxon>
        <taxon>Tulasnella</taxon>
    </lineage>
</organism>
<dbReference type="OrthoDB" id="10251089at2759"/>
<feature type="region of interest" description="Disordered" evidence="1">
    <location>
        <begin position="327"/>
        <end position="349"/>
    </location>
</feature>